<feature type="domain" description="HD" evidence="1">
    <location>
        <begin position="26"/>
        <end position="119"/>
    </location>
</feature>
<dbReference type="PANTHER" id="PTHR46246">
    <property type="entry name" value="GUANOSINE-3',5'-BIS(DIPHOSPHATE) 3'-PYROPHOSPHOHYDROLASE MESH1"/>
    <property type="match status" value="1"/>
</dbReference>
<comment type="caution">
    <text evidence="2">The sequence shown here is derived from an EMBL/GenBank/DDBJ whole genome shotgun (WGS) entry which is preliminary data.</text>
</comment>
<dbReference type="SMART" id="SM00471">
    <property type="entry name" value="HDc"/>
    <property type="match status" value="1"/>
</dbReference>
<evidence type="ECO:0000313" key="3">
    <source>
        <dbReference type="Proteomes" id="UP000682134"/>
    </source>
</evidence>
<dbReference type="RefSeq" id="WP_209406649.1">
    <property type="nucleotide sequence ID" value="NZ_JAGIYQ010000010.1"/>
</dbReference>
<dbReference type="EMBL" id="JAGIYQ010000010">
    <property type="protein sequence ID" value="MBP0726304.1"/>
    <property type="molecule type" value="Genomic_DNA"/>
</dbReference>
<dbReference type="GO" id="GO:0008893">
    <property type="term" value="F:guanosine-3',5'-bis(diphosphate) 3'-diphosphatase activity"/>
    <property type="evidence" value="ECO:0007669"/>
    <property type="project" value="TreeGrafter"/>
</dbReference>
<gene>
    <name evidence="2" type="ORF">J5Y03_14175</name>
</gene>
<accession>A0A940SKR7</accession>
<keyword evidence="3" id="KW-1185">Reference proteome</keyword>
<dbReference type="Gene3D" id="1.10.3210.10">
    <property type="entry name" value="Hypothetical protein af1432"/>
    <property type="match status" value="1"/>
</dbReference>
<dbReference type="InterPro" id="IPR003607">
    <property type="entry name" value="HD/PDEase_dom"/>
</dbReference>
<dbReference type="InterPro" id="IPR006674">
    <property type="entry name" value="HD_domain"/>
</dbReference>
<dbReference type="Proteomes" id="UP000682134">
    <property type="component" value="Unassembled WGS sequence"/>
</dbReference>
<evidence type="ECO:0000313" key="2">
    <source>
        <dbReference type="EMBL" id="MBP0726304.1"/>
    </source>
</evidence>
<organism evidence="2 3">
    <name type="scientific">Gottfriedia endophytica</name>
    <dbReference type="NCBI Taxonomy" id="2820819"/>
    <lineage>
        <taxon>Bacteria</taxon>
        <taxon>Bacillati</taxon>
        <taxon>Bacillota</taxon>
        <taxon>Bacilli</taxon>
        <taxon>Bacillales</taxon>
        <taxon>Bacillaceae</taxon>
        <taxon>Gottfriedia</taxon>
    </lineage>
</organism>
<dbReference type="Pfam" id="PF13328">
    <property type="entry name" value="HD_4"/>
    <property type="match status" value="1"/>
</dbReference>
<dbReference type="CDD" id="cd00077">
    <property type="entry name" value="HDc"/>
    <property type="match status" value="1"/>
</dbReference>
<sequence>MLKEKARVFAEKAHKGQFRKIGNQEMIAHPIAVAKILEAAGLPEEVVVAGYLHDTVEDTNVSINDIKNEFGVEVARLVEGNTENKELTWEERKQHTIDWVAKAPFEVRALIIADKLDNLQSMIKGYEELGEELWSYFKRGYEQQKWYFSSVCHNVFKDLENDKIPAYFFEYKRLVDSFFQK</sequence>
<reference evidence="2" key="1">
    <citation type="submission" date="2021-04" db="EMBL/GenBank/DDBJ databases">
        <title>Genome seq and assembly of Bacillus sp.</title>
        <authorList>
            <person name="Chhetri G."/>
        </authorList>
    </citation>
    <scope>NUCLEOTIDE SEQUENCE</scope>
    <source>
        <strain evidence="2">RG28</strain>
    </source>
</reference>
<dbReference type="InterPro" id="IPR052194">
    <property type="entry name" value="MESH1"/>
</dbReference>
<dbReference type="PROSITE" id="PS51831">
    <property type="entry name" value="HD"/>
    <property type="match status" value="1"/>
</dbReference>
<name>A0A940SKR7_9BACI</name>
<dbReference type="SUPFAM" id="SSF109604">
    <property type="entry name" value="HD-domain/PDEase-like"/>
    <property type="match status" value="1"/>
</dbReference>
<dbReference type="AlphaFoldDB" id="A0A940SKR7"/>
<protein>
    <submittedName>
        <fullName evidence="2">Bifunctional (P)ppGpp synthetase/guanosine-3',5'-bis(Diphosphate) 3'-pyrophosphohydrolase</fullName>
    </submittedName>
</protein>
<dbReference type="PANTHER" id="PTHR46246:SF1">
    <property type="entry name" value="GUANOSINE-3',5'-BIS(DIPHOSPHATE) 3'-PYROPHOSPHOHYDROLASE MESH1"/>
    <property type="match status" value="1"/>
</dbReference>
<proteinExistence type="predicted"/>
<evidence type="ECO:0000259" key="1">
    <source>
        <dbReference type="PROSITE" id="PS51831"/>
    </source>
</evidence>